<protein>
    <submittedName>
        <fullName evidence="3">Uncharacterized protein</fullName>
    </submittedName>
</protein>
<reference evidence="3" key="1">
    <citation type="submission" date="2023-06" db="EMBL/GenBank/DDBJ databases">
        <title>Genome-scale phylogeny and comparative genomics of the fungal order Sordariales.</title>
        <authorList>
            <consortium name="Lawrence Berkeley National Laboratory"/>
            <person name="Hensen N."/>
            <person name="Bonometti L."/>
            <person name="Westerberg I."/>
            <person name="Brannstrom I.O."/>
            <person name="Guillou S."/>
            <person name="Cros-Aarteil S."/>
            <person name="Calhoun S."/>
            <person name="Haridas S."/>
            <person name="Kuo A."/>
            <person name="Mondo S."/>
            <person name="Pangilinan J."/>
            <person name="Riley R."/>
            <person name="Labutti K."/>
            <person name="Andreopoulos B."/>
            <person name="Lipzen A."/>
            <person name="Chen C."/>
            <person name="Yanf M."/>
            <person name="Daum C."/>
            <person name="Ng V."/>
            <person name="Clum A."/>
            <person name="Steindorff A."/>
            <person name="Ohm R."/>
            <person name="Martin F."/>
            <person name="Silar P."/>
            <person name="Natvig D."/>
            <person name="Lalanne C."/>
            <person name="Gautier V."/>
            <person name="Ament-Velasquez S.L."/>
            <person name="Kruys A."/>
            <person name="Hutchinson M.I."/>
            <person name="Powell A.J."/>
            <person name="Barry K."/>
            <person name="Miller A.N."/>
            <person name="Grigoriev I.V."/>
            <person name="Debuchy R."/>
            <person name="Gladieux P."/>
            <person name="Thoren M.H."/>
            <person name="Johannesson H."/>
        </authorList>
    </citation>
    <scope>NUCLEOTIDE SEQUENCE</scope>
    <source>
        <strain evidence="3">SMH4607-1</strain>
    </source>
</reference>
<evidence type="ECO:0000256" key="1">
    <source>
        <dbReference type="SAM" id="Coils"/>
    </source>
</evidence>
<accession>A0AA40A3E7</accession>
<proteinExistence type="predicted"/>
<keyword evidence="4" id="KW-1185">Reference proteome</keyword>
<organism evidence="3 4">
    <name type="scientific">Lasiosphaeris hirsuta</name>
    <dbReference type="NCBI Taxonomy" id="260670"/>
    <lineage>
        <taxon>Eukaryota</taxon>
        <taxon>Fungi</taxon>
        <taxon>Dikarya</taxon>
        <taxon>Ascomycota</taxon>
        <taxon>Pezizomycotina</taxon>
        <taxon>Sordariomycetes</taxon>
        <taxon>Sordariomycetidae</taxon>
        <taxon>Sordariales</taxon>
        <taxon>Lasiosphaeriaceae</taxon>
        <taxon>Lasiosphaeris</taxon>
    </lineage>
</organism>
<evidence type="ECO:0000313" key="3">
    <source>
        <dbReference type="EMBL" id="KAK0708555.1"/>
    </source>
</evidence>
<feature type="coiled-coil region" evidence="1">
    <location>
        <begin position="47"/>
        <end position="151"/>
    </location>
</feature>
<feature type="region of interest" description="Disordered" evidence="2">
    <location>
        <begin position="484"/>
        <end position="522"/>
    </location>
</feature>
<gene>
    <name evidence="3" type="ORF">B0H67DRAFT_686606</name>
</gene>
<sequence>MSDNKKRGNTGDGESSTKSTAKCSRVFDTLSKICGLAKELREDVVAVEDFERLLDNQKRLKADLKTKEAEIQNLRTTKDDEIANLRDEIKRLETDKAVLWKEFSAKQKELEDQLGEFEDTRHALRETKDQLQKVKEEARLAKAEKKQLSSALAKESNLLKKKHKELEGSKAKHNEWKLGCTVVEGKLRRLEDFVRVKELEECDIGRFGEFEGLADECHALAFEFFRAVEETPASLPSAIAGLTKMPLSLSTSAPAQVMRCAVAEYVIGRALTDHIFVDMYFRDPNLQHAVSTMLSYLETRDGYPEAGDGHAQSGYIGRESIVRLQLLSESNTGDDARLQAISSAKRDVCKALDSLLPSSITRDVFHSKLEEILERAIELWAPLQRSTFRVSAEFGLTAQLDRKYDFHSDFGPLVGGEKSEPILPLFPQIGIRDEVIYGAKALWSDQTAVVAAKEEMEKAINHDRMKGHEAQKKIMKRRLSVRAEIPVTNPGASSGQGRPAEGKQGLIGHKKGQQSQSPADVTAVVALGIKEVPSGPKT</sequence>
<dbReference type="AlphaFoldDB" id="A0AA40A3E7"/>
<dbReference type="Proteomes" id="UP001172102">
    <property type="component" value="Unassembled WGS sequence"/>
</dbReference>
<evidence type="ECO:0000256" key="2">
    <source>
        <dbReference type="SAM" id="MobiDB-lite"/>
    </source>
</evidence>
<evidence type="ECO:0000313" key="4">
    <source>
        <dbReference type="Proteomes" id="UP001172102"/>
    </source>
</evidence>
<name>A0AA40A3E7_9PEZI</name>
<feature type="region of interest" description="Disordered" evidence="2">
    <location>
        <begin position="1"/>
        <end position="20"/>
    </location>
</feature>
<dbReference type="EMBL" id="JAUKUA010000006">
    <property type="protein sequence ID" value="KAK0708555.1"/>
    <property type="molecule type" value="Genomic_DNA"/>
</dbReference>
<keyword evidence="1" id="KW-0175">Coiled coil</keyword>
<comment type="caution">
    <text evidence="3">The sequence shown here is derived from an EMBL/GenBank/DDBJ whole genome shotgun (WGS) entry which is preliminary data.</text>
</comment>